<evidence type="ECO:0000313" key="3">
    <source>
        <dbReference type="Proteomes" id="UP001482620"/>
    </source>
</evidence>
<keyword evidence="3" id="KW-1185">Reference proteome</keyword>
<feature type="compositionally biased region" description="Basic and acidic residues" evidence="1">
    <location>
        <begin position="27"/>
        <end position="40"/>
    </location>
</feature>
<dbReference type="EMBL" id="JAHRIQ010069787">
    <property type="protein sequence ID" value="MEQ2243221.1"/>
    <property type="molecule type" value="Genomic_DNA"/>
</dbReference>
<protein>
    <submittedName>
        <fullName evidence="2">Uncharacterized protein</fullName>
    </submittedName>
</protein>
<gene>
    <name evidence="2" type="ORF">ILYODFUR_004865</name>
</gene>
<name>A0ABV0UET2_9TELE</name>
<reference evidence="2 3" key="1">
    <citation type="submission" date="2021-06" db="EMBL/GenBank/DDBJ databases">
        <authorList>
            <person name="Palmer J.M."/>
        </authorList>
    </citation>
    <scope>NUCLEOTIDE SEQUENCE [LARGE SCALE GENOMIC DNA]</scope>
    <source>
        <strain evidence="3">if_2019</strain>
        <tissue evidence="2">Muscle</tissue>
    </source>
</reference>
<accession>A0ABV0UET2</accession>
<dbReference type="Proteomes" id="UP001482620">
    <property type="component" value="Unassembled WGS sequence"/>
</dbReference>
<comment type="caution">
    <text evidence="2">The sequence shown here is derived from an EMBL/GenBank/DDBJ whole genome shotgun (WGS) entry which is preliminary data.</text>
</comment>
<proteinExistence type="predicted"/>
<sequence>MKDELLRKGGSVGVSKAFERSTSPEAAETRPRLPSNRKDSAPPLKTKTPSDWSVFFSPLVRFKRLLIGCFLAVNRKASPARAVPAVLAHSAGARTDVKKLRWRTTVSESTNINAASEETSHC</sequence>
<evidence type="ECO:0000313" key="2">
    <source>
        <dbReference type="EMBL" id="MEQ2243221.1"/>
    </source>
</evidence>
<evidence type="ECO:0000256" key="1">
    <source>
        <dbReference type="SAM" id="MobiDB-lite"/>
    </source>
</evidence>
<feature type="region of interest" description="Disordered" evidence="1">
    <location>
        <begin position="1"/>
        <end position="48"/>
    </location>
</feature>
<organism evidence="2 3">
    <name type="scientific">Ilyodon furcidens</name>
    <name type="common">goldbreast splitfin</name>
    <dbReference type="NCBI Taxonomy" id="33524"/>
    <lineage>
        <taxon>Eukaryota</taxon>
        <taxon>Metazoa</taxon>
        <taxon>Chordata</taxon>
        <taxon>Craniata</taxon>
        <taxon>Vertebrata</taxon>
        <taxon>Euteleostomi</taxon>
        <taxon>Actinopterygii</taxon>
        <taxon>Neopterygii</taxon>
        <taxon>Teleostei</taxon>
        <taxon>Neoteleostei</taxon>
        <taxon>Acanthomorphata</taxon>
        <taxon>Ovalentaria</taxon>
        <taxon>Atherinomorphae</taxon>
        <taxon>Cyprinodontiformes</taxon>
        <taxon>Goodeidae</taxon>
        <taxon>Ilyodon</taxon>
    </lineage>
</organism>